<dbReference type="SUPFAM" id="SSF53448">
    <property type="entry name" value="Nucleotide-diphospho-sugar transferases"/>
    <property type="match status" value="1"/>
</dbReference>
<dbReference type="CTD" id="124872"/>
<dbReference type="AlphaFoldDB" id="A0A6P7ZGS7"/>
<dbReference type="Proteomes" id="UP000515156">
    <property type="component" value="Chromosome 12"/>
</dbReference>
<dbReference type="GO" id="GO:0008376">
    <property type="term" value="F:acetylgalactosaminyltransferase activity"/>
    <property type="evidence" value="ECO:0007669"/>
    <property type="project" value="TreeGrafter"/>
</dbReference>
<dbReference type="InterPro" id="IPR029044">
    <property type="entry name" value="Nucleotide-diphossugar_trans"/>
</dbReference>
<keyword evidence="3" id="KW-1185">Reference proteome</keyword>
<evidence type="ECO:0000259" key="2">
    <source>
        <dbReference type="Pfam" id="PF00535"/>
    </source>
</evidence>
<dbReference type="RefSeq" id="XP_030077128.1">
    <property type="nucleotide sequence ID" value="XM_030221268.1"/>
</dbReference>
<name>A0A6P7ZGS7_9AMPH</name>
<dbReference type="Gene3D" id="3.90.550.10">
    <property type="entry name" value="Spore Coat Polysaccharide Biosynthesis Protein SpsA, Chain A"/>
    <property type="match status" value="1"/>
</dbReference>
<protein>
    <submittedName>
        <fullName evidence="4">Beta-1,4 N-acetylgalactosaminyltransferase 2 isoform X2</fullName>
    </submittedName>
</protein>
<accession>A0A6P7ZGS7</accession>
<dbReference type="InterPro" id="IPR001173">
    <property type="entry name" value="Glyco_trans_2-like"/>
</dbReference>
<dbReference type="PANTHER" id="PTHR15046:SF2">
    <property type="entry name" value="BETA-1,4 N-ACETYLGALACTOSAMINYLTRANSFERASE 2"/>
    <property type="match status" value="1"/>
</dbReference>
<dbReference type="CDD" id="cd00761">
    <property type="entry name" value="Glyco_tranf_GTA_type"/>
    <property type="match status" value="1"/>
</dbReference>
<sequence length="426" mass="48962">MPRSRSDLLKLLVKFVLLGFVCYFMTAWFFLRKREIPAFLPAFHSTKSIKNLFLYDGISLFQNKSCSCQNMKDMKGMQVYQLQDNFSPDEIKFVQERRMMELSHFQSRYVSKYQNILLAVPDCPLSYPIHGVKVMPLHTVLIPVTLKLGSHEVQFPVVIQQPSIAKLYDPGADKKISSVVTICTKTFLRYHKLRILIKSIRQYYPSITIIVADDSETPENVQEPNVEQYFMPFGKGWFAGRNLAVSQVTTKYFLWIDDDFLFNEKTKIEKMVDVLEKTNLDVVGGGVNGNFFSFKLLLEEGGEDGDCLHWRSGSYHPLEGFPNCVVTGGVVNFFLAHTEKVRSVGFDPKHQRVAHTEFFIDGLGTLLVGSCRDVSVSHQKKGKPSDPKAADMQKTYDTFRTERQDQVRHKLALLYFKNHLKCFTRT</sequence>
<dbReference type="GO" id="GO:0019276">
    <property type="term" value="P:UDP-N-acetylgalactosamine metabolic process"/>
    <property type="evidence" value="ECO:0007669"/>
    <property type="project" value="TreeGrafter"/>
</dbReference>
<dbReference type="Pfam" id="PF00535">
    <property type="entry name" value="Glycos_transf_2"/>
    <property type="match status" value="1"/>
</dbReference>
<gene>
    <name evidence="4" type="primary">B4GALNT2</name>
</gene>
<reference evidence="4" key="1">
    <citation type="submission" date="2025-08" db="UniProtKB">
        <authorList>
            <consortium name="RefSeq"/>
        </authorList>
    </citation>
    <scope>IDENTIFICATION</scope>
</reference>
<keyword evidence="1" id="KW-0812">Transmembrane</keyword>
<evidence type="ECO:0000256" key="1">
    <source>
        <dbReference type="SAM" id="Phobius"/>
    </source>
</evidence>
<feature type="domain" description="Glycosyltransferase 2-like" evidence="2">
    <location>
        <begin position="181"/>
        <end position="289"/>
    </location>
</feature>
<organism evidence="3 4">
    <name type="scientific">Microcaecilia unicolor</name>
    <dbReference type="NCBI Taxonomy" id="1415580"/>
    <lineage>
        <taxon>Eukaryota</taxon>
        <taxon>Metazoa</taxon>
        <taxon>Chordata</taxon>
        <taxon>Craniata</taxon>
        <taxon>Vertebrata</taxon>
        <taxon>Euteleostomi</taxon>
        <taxon>Amphibia</taxon>
        <taxon>Gymnophiona</taxon>
        <taxon>Siphonopidae</taxon>
        <taxon>Microcaecilia</taxon>
    </lineage>
</organism>
<proteinExistence type="predicted"/>
<dbReference type="GeneID" id="115481846"/>
<keyword evidence="1" id="KW-1133">Transmembrane helix</keyword>
<keyword evidence="1" id="KW-0472">Membrane</keyword>
<evidence type="ECO:0000313" key="4">
    <source>
        <dbReference type="RefSeq" id="XP_030077128.1"/>
    </source>
</evidence>
<feature type="transmembrane region" description="Helical" evidence="1">
    <location>
        <begin position="12"/>
        <end position="31"/>
    </location>
</feature>
<dbReference type="PANTHER" id="PTHR15046">
    <property type="entry name" value="GLYCO_TRANS_2-LIKE DOMAIN-CONTAINING PROTEIN"/>
    <property type="match status" value="1"/>
</dbReference>
<evidence type="ECO:0000313" key="3">
    <source>
        <dbReference type="Proteomes" id="UP000515156"/>
    </source>
</evidence>
<dbReference type="GO" id="GO:0006047">
    <property type="term" value="P:UDP-N-acetylglucosamine metabolic process"/>
    <property type="evidence" value="ECO:0007669"/>
    <property type="project" value="TreeGrafter"/>
</dbReference>